<keyword evidence="6 11" id="KW-0862">Zinc</keyword>
<dbReference type="InterPro" id="IPR036291">
    <property type="entry name" value="NAD(P)-bd_dom_sf"/>
</dbReference>
<keyword evidence="8" id="KW-0520">NAD</keyword>
<comment type="catalytic activity">
    <reaction evidence="10">
        <text>a primary alcohol + NAD(+) = an aldehyde + NADH + H(+)</text>
        <dbReference type="Rhea" id="RHEA:10736"/>
        <dbReference type="ChEBI" id="CHEBI:15378"/>
        <dbReference type="ChEBI" id="CHEBI:15734"/>
        <dbReference type="ChEBI" id="CHEBI:17478"/>
        <dbReference type="ChEBI" id="CHEBI:57540"/>
        <dbReference type="ChEBI" id="CHEBI:57945"/>
        <dbReference type="EC" id="1.1.1.1"/>
    </reaction>
</comment>
<dbReference type="STRING" id="240427.AYR62_14260"/>
<keyword evidence="5 11" id="KW-0479">Metal-binding</keyword>
<evidence type="ECO:0000313" key="14">
    <source>
        <dbReference type="Proteomes" id="UP000093267"/>
    </source>
</evidence>
<dbReference type="PROSITE" id="PS00059">
    <property type="entry name" value="ADH_ZINC"/>
    <property type="match status" value="1"/>
</dbReference>
<evidence type="ECO:0000256" key="10">
    <source>
        <dbReference type="ARBA" id="ARBA00049243"/>
    </source>
</evidence>
<dbReference type="Gene3D" id="3.40.50.720">
    <property type="entry name" value="NAD(P)-binding Rossmann-like Domain"/>
    <property type="match status" value="1"/>
</dbReference>
<dbReference type="OrthoDB" id="9792162at2"/>
<dbReference type="RefSeq" id="WP_065901942.1">
    <property type="nucleotide sequence ID" value="NZ_CP014912.1"/>
</dbReference>
<evidence type="ECO:0000256" key="6">
    <source>
        <dbReference type="ARBA" id="ARBA00022833"/>
    </source>
</evidence>
<dbReference type="InterPro" id="IPR013149">
    <property type="entry name" value="ADH-like_C"/>
</dbReference>
<dbReference type="InterPro" id="IPR013154">
    <property type="entry name" value="ADH-like_N"/>
</dbReference>
<dbReference type="EMBL" id="CP014924">
    <property type="protein sequence ID" value="ANZ66602.1"/>
    <property type="molecule type" value="Genomic_DNA"/>
</dbReference>
<dbReference type="EC" id="1.1.1.1" evidence="3"/>
<evidence type="ECO:0000256" key="1">
    <source>
        <dbReference type="ARBA" id="ARBA00001947"/>
    </source>
</evidence>
<proteinExistence type="inferred from homology"/>
<keyword evidence="7" id="KW-0560">Oxidoreductase</keyword>
<evidence type="ECO:0000313" key="13">
    <source>
        <dbReference type="EMBL" id="ANZ66602.1"/>
    </source>
</evidence>
<dbReference type="GO" id="GO:0008270">
    <property type="term" value="F:zinc ion binding"/>
    <property type="evidence" value="ECO:0007669"/>
    <property type="project" value="InterPro"/>
</dbReference>
<dbReference type="InterPro" id="IPR011032">
    <property type="entry name" value="GroES-like_sf"/>
</dbReference>
<dbReference type="GO" id="GO:0004022">
    <property type="term" value="F:alcohol dehydrogenase (NAD+) activity"/>
    <property type="evidence" value="ECO:0007669"/>
    <property type="project" value="UniProtKB-EC"/>
</dbReference>
<dbReference type="Pfam" id="PF08240">
    <property type="entry name" value="ADH_N"/>
    <property type="match status" value="1"/>
</dbReference>
<organism evidence="13 14">
    <name type="scientific">Secundilactobacillus paracollinoides</name>
    <dbReference type="NCBI Taxonomy" id="240427"/>
    <lineage>
        <taxon>Bacteria</taxon>
        <taxon>Bacillati</taxon>
        <taxon>Bacillota</taxon>
        <taxon>Bacilli</taxon>
        <taxon>Lactobacillales</taxon>
        <taxon>Lactobacillaceae</taxon>
        <taxon>Secundilactobacillus</taxon>
    </lineage>
</organism>
<dbReference type="PANTHER" id="PTHR42940:SF8">
    <property type="entry name" value="VACUOLAR PROTEIN SORTING-ASSOCIATED PROTEIN 11"/>
    <property type="match status" value="1"/>
</dbReference>
<dbReference type="Gene3D" id="3.90.180.10">
    <property type="entry name" value="Medium-chain alcohol dehydrogenases, catalytic domain"/>
    <property type="match status" value="1"/>
</dbReference>
<dbReference type="CDD" id="cd08297">
    <property type="entry name" value="CAD3"/>
    <property type="match status" value="1"/>
</dbReference>
<evidence type="ECO:0000259" key="12">
    <source>
        <dbReference type="SMART" id="SM00829"/>
    </source>
</evidence>
<dbReference type="FunFam" id="3.40.50.720:FF:000039">
    <property type="entry name" value="Alcohol dehydrogenase AdhP"/>
    <property type="match status" value="1"/>
</dbReference>
<comment type="catalytic activity">
    <reaction evidence="9">
        <text>a secondary alcohol + NAD(+) = a ketone + NADH + H(+)</text>
        <dbReference type="Rhea" id="RHEA:10740"/>
        <dbReference type="ChEBI" id="CHEBI:15378"/>
        <dbReference type="ChEBI" id="CHEBI:17087"/>
        <dbReference type="ChEBI" id="CHEBI:35681"/>
        <dbReference type="ChEBI" id="CHEBI:57540"/>
        <dbReference type="ChEBI" id="CHEBI:57945"/>
        <dbReference type="EC" id="1.1.1.1"/>
    </reaction>
</comment>
<feature type="domain" description="Enoyl reductase (ER)" evidence="12">
    <location>
        <begin position="7"/>
        <end position="335"/>
    </location>
</feature>
<comment type="cofactor">
    <cofactor evidence="1 11">
        <name>Zn(2+)</name>
        <dbReference type="ChEBI" id="CHEBI:29105"/>
    </cofactor>
</comment>
<protein>
    <recommendedName>
        <fullName evidence="4">Alcohol dehydrogenase</fullName>
        <ecNumber evidence="3">1.1.1.1</ecNumber>
    </recommendedName>
</protein>
<evidence type="ECO:0000256" key="9">
    <source>
        <dbReference type="ARBA" id="ARBA00049164"/>
    </source>
</evidence>
<evidence type="ECO:0000256" key="4">
    <source>
        <dbReference type="ARBA" id="ARBA00016352"/>
    </source>
</evidence>
<keyword evidence="14" id="KW-1185">Reference proteome</keyword>
<evidence type="ECO:0000256" key="11">
    <source>
        <dbReference type="RuleBase" id="RU361277"/>
    </source>
</evidence>
<gene>
    <name evidence="13" type="ORF">AYR63_05255</name>
</gene>
<dbReference type="SUPFAM" id="SSF51735">
    <property type="entry name" value="NAD(P)-binding Rossmann-fold domains"/>
    <property type="match status" value="1"/>
</dbReference>
<sequence>MKAVTIKEPANGYFDIKDVTLRPIEAGEALVDMEYCGVCHTDLLIASGAQGEHPGRITGHEGVGIVREVAPDVTSVKPGDRVSIAWLFAGCGHCEYCEQGLENLCRNRHESGFDVDGAMAQQAIVKADWAVKVPAGLDPVKATSITCAGVTSYKAIKESNTKPGDWIVVYGAGGLGNLAVQYAKNVFNLNVISVDIFDEKLALAKDAGADLVYNASNNDSPQFVHEHLPEGAAAAIVTAPAATVFDQAANVVKAHGTVVAVGMAAGNMEMSIAKMIVDGTQVKGTLTGTRNDLAEAFMYASKGLVSPITSLRRMSDINKIVDQMHAGKIQGRAVIDIKAEA</sequence>
<accession>A0A1B2IX46</accession>
<name>A0A1B2IX46_9LACO</name>
<dbReference type="Proteomes" id="UP000093267">
    <property type="component" value="Chromosome"/>
</dbReference>
<evidence type="ECO:0000256" key="5">
    <source>
        <dbReference type="ARBA" id="ARBA00022723"/>
    </source>
</evidence>
<dbReference type="SMART" id="SM00829">
    <property type="entry name" value="PKS_ER"/>
    <property type="match status" value="1"/>
</dbReference>
<comment type="similarity">
    <text evidence="2 11">Belongs to the zinc-containing alcohol dehydrogenase family.</text>
</comment>
<evidence type="ECO:0000256" key="2">
    <source>
        <dbReference type="ARBA" id="ARBA00008072"/>
    </source>
</evidence>
<dbReference type="InterPro" id="IPR002328">
    <property type="entry name" value="ADH_Zn_CS"/>
</dbReference>
<dbReference type="NCBIfam" id="NF006940">
    <property type="entry name" value="PRK09422.1"/>
    <property type="match status" value="1"/>
</dbReference>
<dbReference type="AlphaFoldDB" id="A0A1B2IX46"/>
<evidence type="ECO:0000256" key="7">
    <source>
        <dbReference type="ARBA" id="ARBA00023002"/>
    </source>
</evidence>
<dbReference type="InterPro" id="IPR020843">
    <property type="entry name" value="ER"/>
</dbReference>
<dbReference type="PANTHER" id="PTHR42940">
    <property type="entry name" value="ALCOHOL DEHYDROGENASE 1-RELATED"/>
    <property type="match status" value="1"/>
</dbReference>
<reference evidence="13 14" key="1">
    <citation type="submission" date="2016-03" db="EMBL/GenBank/DDBJ databases">
        <title>Pediococcus and Lactobacillus from brewery environment - whole genome sequencing and assembly.</title>
        <authorList>
            <person name="Behr J."/>
            <person name="Geissler A.J."/>
            <person name="Vogel R.F."/>
        </authorList>
    </citation>
    <scope>NUCLEOTIDE SEQUENCE [LARGE SCALE GENOMIC DNA]</scope>
    <source>
        <strain evidence="13 14">TMW 1.1995</strain>
    </source>
</reference>
<dbReference type="SUPFAM" id="SSF50129">
    <property type="entry name" value="GroES-like"/>
    <property type="match status" value="1"/>
</dbReference>
<evidence type="ECO:0000256" key="8">
    <source>
        <dbReference type="ARBA" id="ARBA00023027"/>
    </source>
</evidence>
<evidence type="ECO:0000256" key="3">
    <source>
        <dbReference type="ARBA" id="ARBA00013190"/>
    </source>
</evidence>
<dbReference type="Pfam" id="PF00107">
    <property type="entry name" value="ADH_zinc_N"/>
    <property type="match status" value="1"/>
</dbReference>